<accession>A0A1X0IVG7</accession>
<dbReference type="CDD" id="cd07043">
    <property type="entry name" value="STAS_anti-anti-sigma_factors"/>
    <property type="match status" value="1"/>
</dbReference>
<dbReference type="Gene3D" id="3.30.750.24">
    <property type="entry name" value="STAS domain"/>
    <property type="match status" value="1"/>
</dbReference>
<dbReference type="AlphaFoldDB" id="A0A1X0IVG7"/>
<reference evidence="2 3" key="1">
    <citation type="submission" date="2016-12" db="EMBL/GenBank/DDBJ databases">
        <title>The new phylogeny of genus Mycobacterium.</title>
        <authorList>
            <person name="Tortoli E."/>
            <person name="Trovato A."/>
            <person name="Cirillo D.M."/>
        </authorList>
    </citation>
    <scope>NUCLEOTIDE SEQUENCE [LARGE SCALE GENOMIC DNA]</scope>
    <source>
        <strain evidence="2 3">DSM 44223</strain>
    </source>
</reference>
<evidence type="ECO:0000313" key="2">
    <source>
        <dbReference type="EMBL" id="ORB52444.1"/>
    </source>
</evidence>
<dbReference type="Proteomes" id="UP000192534">
    <property type="component" value="Unassembled WGS sequence"/>
</dbReference>
<evidence type="ECO:0000313" key="3">
    <source>
        <dbReference type="Proteomes" id="UP000192534"/>
    </source>
</evidence>
<dbReference type="Pfam" id="PF01740">
    <property type="entry name" value="STAS"/>
    <property type="match status" value="1"/>
</dbReference>
<keyword evidence="3" id="KW-1185">Reference proteome</keyword>
<proteinExistence type="predicted"/>
<comment type="caution">
    <text evidence="2">The sequence shown here is derived from an EMBL/GenBank/DDBJ whole genome shotgun (WGS) entry which is preliminary data.</text>
</comment>
<organism evidence="2 3">
    <name type="scientific">Mycolicibacterium rhodesiae</name>
    <name type="common">Mycobacterium rhodesiae</name>
    <dbReference type="NCBI Taxonomy" id="36814"/>
    <lineage>
        <taxon>Bacteria</taxon>
        <taxon>Bacillati</taxon>
        <taxon>Actinomycetota</taxon>
        <taxon>Actinomycetes</taxon>
        <taxon>Mycobacteriales</taxon>
        <taxon>Mycobacteriaceae</taxon>
        <taxon>Mycolicibacterium</taxon>
    </lineage>
</organism>
<dbReference type="InterPro" id="IPR002645">
    <property type="entry name" value="STAS_dom"/>
</dbReference>
<dbReference type="InterPro" id="IPR036513">
    <property type="entry name" value="STAS_dom_sf"/>
</dbReference>
<evidence type="ECO:0000259" key="1">
    <source>
        <dbReference type="PROSITE" id="PS50801"/>
    </source>
</evidence>
<gene>
    <name evidence="2" type="ORF">BST42_14600</name>
</gene>
<protein>
    <recommendedName>
        <fullName evidence="1">STAS domain-containing protein</fullName>
    </recommendedName>
</protein>
<dbReference type="EMBL" id="MVIH01000006">
    <property type="protein sequence ID" value="ORB52444.1"/>
    <property type="molecule type" value="Genomic_DNA"/>
</dbReference>
<sequence>MVVSVQRLVVGDTVVHLAGDLTGGAAAAIQQTLIDQLAQAPPQLIVDLSAVSGIDSDGVAALVSAAAVAGESDNAFCLVDKGAGPVLCALAAERVIDLFEVFSSVGEAVQGWR</sequence>
<dbReference type="SUPFAM" id="SSF52091">
    <property type="entry name" value="SpoIIaa-like"/>
    <property type="match status" value="1"/>
</dbReference>
<feature type="domain" description="STAS" evidence="1">
    <location>
        <begin position="11"/>
        <end position="112"/>
    </location>
</feature>
<name>A0A1X0IVG7_MYCRH</name>
<dbReference type="PROSITE" id="PS50801">
    <property type="entry name" value="STAS"/>
    <property type="match status" value="1"/>
</dbReference>